<name>A0A4V3GKZ7_9BACT</name>
<dbReference type="Gene3D" id="2.60.40.1180">
    <property type="entry name" value="Golgi alpha-mannosidase II"/>
    <property type="match status" value="1"/>
</dbReference>
<sequence>MRIIFLLGLVAPLGLSAQNFFLNGWQARSWTAPTYVQATKPTGSVTATVRIDPTKALGQVSPYLFGNNTNPYIGQMVTEPTLIQYLTDLSPHLIRAPGGSISDVYFWNATTAPADAPDSLYNTNGNPIAAGYWFGNNTASWTLSLANYYKMLQMTGAKGIITVNYAYARYGTGPNPVATAAHLAADWVRADSGRTQFWEIGNESGGPWEASYKINTATNQDGQPQIISGALYGQHVKVFADSMRAAASEIGATIYIGAQLLGTDASSHTWNPPDITWNSGYFSSAGETADFYIVHDYYATSGSATNVDSILNIATGETNAVSSYMAVTTAQGGVTEKPVALTEWNISNTGSDQEVSFIAALHATLVLGELTQHPVFGEASRWDIANGWSNGDDQGMFNAGDEPGGAPKWNPRPAFFNMYYFQRCFGDRVIGDTVTGSTSVKAYASSFSSGETGVVLVNKGASSELVQIEENGVGATYHWYTLTGGTDNGNFSRQVFVNGNGPTGISGGPLNYATLSMNTDSVSGGVLLSLPPLSATFVVIDKGSLVTAVTNIDPTDRLIKLFPNPAPRGHCHIRVQGFTGADRLTLHAIDLRGRVVYTQTLSGLADQDLFIPAAAGVYKIEITTPSGVTTKTLLID</sequence>
<organism evidence="2 3">
    <name type="scientific">Dinghuibacter silviterrae</name>
    <dbReference type="NCBI Taxonomy" id="1539049"/>
    <lineage>
        <taxon>Bacteria</taxon>
        <taxon>Pseudomonadati</taxon>
        <taxon>Bacteroidota</taxon>
        <taxon>Chitinophagia</taxon>
        <taxon>Chitinophagales</taxon>
        <taxon>Chitinophagaceae</taxon>
        <taxon>Dinghuibacter</taxon>
    </lineage>
</organism>
<dbReference type="PANTHER" id="PTHR43576:SF3">
    <property type="entry name" value="ALPHA-L-ARABINOFURANOSIDASE C"/>
    <property type="match status" value="1"/>
</dbReference>
<evidence type="ECO:0000313" key="3">
    <source>
        <dbReference type="Proteomes" id="UP000294498"/>
    </source>
</evidence>
<dbReference type="Gene3D" id="3.20.20.80">
    <property type="entry name" value="Glycosidases"/>
    <property type="match status" value="1"/>
</dbReference>
<comment type="caution">
    <text evidence="2">The sequence shown here is derived from an EMBL/GenBank/DDBJ whole genome shotgun (WGS) entry which is preliminary data.</text>
</comment>
<evidence type="ECO:0000256" key="1">
    <source>
        <dbReference type="SAM" id="SignalP"/>
    </source>
</evidence>
<protein>
    <submittedName>
        <fullName evidence="2">Putative secreted protein (Por secretion system target)</fullName>
    </submittedName>
</protein>
<dbReference type="NCBIfam" id="TIGR04183">
    <property type="entry name" value="Por_Secre_tail"/>
    <property type="match status" value="1"/>
</dbReference>
<reference evidence="2 3" key="1">
    <citation type="submission" date="2019-03" db="EMBL/GenBank/DDBJ databases">
        <title>Genomic Encyclopedia of Type Strains, Phase IV (KMG-IV): sequencing the most valuable type-strain genomes for metagenomic binning, comparative biology and taxonomic classification.</title>
        <authorList>
            <person name="Goeker M."/>
        </authorList>
    </citation>
    <scope>NUCLEOTIDE SEQUENCE [LARGE SCALE GENOMIC DNA]</scope>
    <source>
        <strain evidence="2 3">DSM 100059</strain>
    </source>
</reference>
<dbReference type="SUPFAM" id="SSF51445">
    <property type="entry name" value="(Trans)glycosidases"/>
    <property type="match status" value="1"/>
</dbReference>
<dbReference type="GO" id="GO:0000272">
    <property type="term" value="P:polysaccharide catabolic process"/>
    <property type="evidence" value="ECO:0007669"/>
    <property type="project" value="TreeGrafter"/>
</dbReference>
<dbReference type="InterPro" id="IPR017853">
    <property type="entry name" value="GH"/>
</dbReference>
<dbReference type="PANTHER" id="PTHR43576">
    <property type="entry name" value="ALPHA-L-ARABINOFURANOSIDASE C-RELATED"/>
    <property type="match status" value="1"/>
</dbReference>
<dbReference type="InterPro" id="IPR013780">
    <property type="entry name" value="Glyco_hydro_b"/>
</dbReference>
<dbReference type="Proteomes" id="UP000294498">
    <property type="component" value="Unassembled WGS sequence"/>
</dbReference>
<feature type="signal peptide" evidence="1">
    <location>
        <begin position="1"/>
        <end position="17"/>
    </location>
</feature>
<dbReference type="AlphaFoldDB" id="A0A4V3GKZ7"/>
<keyword evidence="3" id="KW-1185">Reference proteome</keyword>
<proteinExistence type="predicted"/>
<keyword evidence="1" id="KW-0732">Signal</keyword>
<dbReference type="OrthoDB" id="9758333at2"/>
<dbReference type="EMBL" id="SODV01000002">
    <property type="protein sequence ID" value="TDW97582.1"/>
    <property type="molecule type" value="Genomic_DNA"/>
</dbReference>
<dbReference type="InterPro" id="IPR026444">
    <property type="entry name" value="Secre_tail"/>
</dbReference>
<dbReference type="RefSeq" id="WP_134000072.1">
    <property type="nucleotide sequence ID" value="NZ_SODV01000002.1"/>
</dbReference>
<gene>
    <name evidence="2" type="ORF">EDB95_5433</name>
</gene>
<accession>A0A4V3GKZ7</accession>
<feature type="chain" id="PRO_5020601364" evidence="1">
    <location>
        <begin position="18"/>
        <end position="636"/>
    </location>
</feature>
<evidence type="ECO:0000313" key="2">
    <source>
        <dbReference type="EMBL" id="TDW97582.1"/>
    </source>
</evidence>